<feature type="domain" description="ABC3 transporter permease C-terminal" evidence="7">
    <location>
        <begin position="64"/>
        <end position="182"/>
    </location>
</feature>
<evidence type="ECO:0000259" key="7">
    <source>
        <dbReference type="Pfam" id="PF02687"/>
    </source>
</evidence>
<feature type="transmembrane region" description="Helical" evidence="6">
    <location>
        <begin position="289"/>
        <end position="312"/>
    </location>
</feature>
<evidence type="ECO:0000256" key="6">
    <source>
        <dbReference type="PIRNR" id="PIRNR018968"/>
    </source>
</evidence>
<feature type="domain" description="ABC3 transporter permease C-terminal" evidence="7">
    <location>
        <begin position="547"/>
        <end position="643"/>
    </location>
</feature>
<dbReference type="InterPro" id="IPR027022">
    <property type="entry name" value="ABC_permease_BceB-typ"/>
</dbReference>
<dbReference type="GO" id="GO:0055085">
    <property type="term" value="P:transmembrane transport"/>
    <property type="evidence" value="ECO:0007669"/>
    <property type="project" value="UniProtKB-UniRule"/>
</dbReference>
<organism evidence="8 9">
    <name type="scientific">Clostridium botulinum C/D str. DC5</name>
    <dbReference type="NCBI Taxonomy" id="1443128"/>
    <lineage>
        <taxon>Bacteria</taxon>
        <taxon>Bacillati</taxon>
        <taxon>Bacillota</taxon>
        <taxon>Clostridia</taxon>
        <taxon>Eubacteriales</taxon>
        <taxon>Clostridiaceae</taxon>
        <taxon>Clostridium</taxon>
    </lineage>
</organism>
<evidence type="ECO:0000256" key="1">
    <source>
        <dbReference type="ARBA" id="ARBA00004651"/>
    </source>
</evidence>
<protein>
    <submittedName>
        <fullName evidence="8">ABC transporter</fullName>
    </submittedName>
</protein>
<comment type="similarity">
    <text evidence="6">Belongs to the ABC-4 integral membrane protein family.</text>
</comment>
<feature type="transmembrane region" description="Helical" evidence="6">
    <location>
        <begin position="236"/>
        <end position="259"/>
    </location>
</feature>
<proteinExistence type="inferred from homology"/>
<keyword evidence="2 6" id="KW-1003">Cell membrane</keyword>
<gene>
    <name evidence="8" type="ORF">Z955_08490</name>
</gene>
<evidence type="ECO:0000256" key="2">
    <source>
        <dbReference type="ARBA" id="ARBA00022475"/>
    </source>
</evidence>
<feature type="transmembrane region" description="Helical" evidence="6">
    <location>
        <begin position="20"/>
        <end position="40"/>
    </location>
</feature>
<feature type="transmembrane region" description="Helical" evidence="6">
    <location>
        <begin position="595"/>
        <end position="614"/>
    </location>
</feature>
<dbReference type="AlphaFoldDB" id="A0A0A0IDX2"/>
<evidence type="ECO:0000313" key="9">
    <source>
        <dbReference type="Proteomes" id="UP000030014"/>
    </source>
</evidence>
<dbReference type="PIRSF" id="PIRSF018968">
    <property type="entry name" value="ABC_permease_BceB"/>
    <property type="match status" value="1"/>
</dbReference>
<name>A0A0A0IDX2_CLOBO</name>
<comment type="caution">
    <text evidence="8">The sequence shown here is derived from an EMBL/GenBank/DDBJ whole genome shotgun (WGS) entry which is preliminary data.</text>
</comment>
<feature type="transmembrane region" description="Helical" evidence="6">
    <location>
        <begin position="539"/>
        <end position="561"/>
    </location>
</feature>
<dbReference type="Pfam" id="PF02687">
    <property type="entry name" value="FtsX"/>
    <property type="match status" value="2"/>
</dbReference>
<keyword evidence="3 6" id="KW-0812">Transmembrane</keyword>
<dbReference type="GO" id="GO:0005886">
    <property type="term" value="C:plasma membrane"/>
    <property type="evidence" value="ECO:0007669"/>
    <property type="project" value="UniProtKB-SubCell"/>
</dbReference>
<sequence length="660" mass="74805">MYFKIAANNVKKSFNDYAIYFLTLTFAVCIFYTFNTIGSQQEMLELSKSQAHYIKVMENAIGHISVFVSVILGGLIVYANNFLIKKRKKELGIYMILGMGKNKISKILFLETFLIGIMSLIAGLGLGIILSQGLGVITAKLFEVGISNYKFIISIKAIEKSILYFGIIFLLVMIFNTVIVSKYKLINLLNAAKKSEKLKVKKSVFSVIIFILGVVSIGVAYYLINESLLNPKDVRTFISIVLGAFGTFLFFFGLSGFIINSIQNSKKLYLKNLNIFVTRQISSKINTNFISMTVICLMLFLTISILSTGIGFNNALNQSLKESNPFDATITIHGETNPKFVLDKIGLKNTENEKCAYYTQYVVGFDYKNVLYKYTEPRIRKQFNMIECKNMDVIKISEYNKIRELKGQKPIQLNSNEVLVTSNFKVLIPAIQKLLKNENTLKINNKAYQVKNKELITDYTYNSNIPNNILTIVVSDKFTGAKESFSSYININYIGNDKQQSEKKVAQIFSKFRNYKEFKDVSFSTKEETYKQVKESTTLMIYITIYLGIIFLISSAAVLALQQLSEASDSIERYNILKKIGVSKKMINKSIFTQVLIYFSIPLILAVIHAIVGINVVNKFLELYGTNNIGTSSLIIMFVLFIIYGGYFCITYTGYKNIVK</sequence>
<feature type="transmembrane region" description="Helical" evidence="6">
    <location>
        <begin position="104"/>
        <end position="130"/>
    </location>
</feature>
<dbReference type="RefSeq" id="WP_039259583.1">
    <property type="nucleotide sequence ID" value="NZ_JDRY01000038.1"/>
</dbReference>
<dbReference type="Proteomes" id="UP000030014">
    <property type="component" value="Unassembled WGS sequence"/>
</dbReference>
<feature type="transmembrane region" description="Helical" evidence="6">
    <location>
        <begin position="60"/>
        <end position="83"/>
    </location>
</feature>
<evidence type="ECO:0000256" key="4">
    <source>
        <dbReference type="ARBA" id="ARBA00022989"/>
    </source>
</evidence>
<keyword evidence="5 6" id="KW-0472">Membrane</keyword>
<dbReference type="InterPro" id="IPR003838">
    <property type="entry name" value="ABC3_permease_C"/>
</dbReference>
<dbReference type="EMBL" id="JDRY01000038">
    <property type="protein sequence ID" value="KGM99147.1"/>
    <property type="molecule type" value="Genomic_DNA"/>
</dbReference>
<feature type="transmembrane region" description="Helical" evidence="6">
    <location>
        <begin position="162"/>
        <end position="183"/>
    </location>
</feature>
<keyword evidence="6" id="KW-0813">Transport</keyword>
<dbReference type="PANTHER" id="PTHR46795">
    <property type="entry name" value="ABC TRANSPORTER PERMEASE-RELATED-RELATED"/>
    <property type="match status" value="1"/>
</dbReference>
<comment type="subcellular location">
    <subcellularLocation>
        <location evidence="1 6">Cell membrane</location>
        <topology evidence="1 6">Multi-pass membrane protein</topology>
    </subcellularLocation>
</comment>
<dbReference type="PANTHER" id="PTHR46795:SF3">
    <property type="entry name" value="ABC TRANSPORTER PERMEASE"/>
    <property type="match status" value="1"/>
</dbReference>
<evidence type="ECO:0000256" key="5">
    <source>
        <dbReference type="ARBA" id="ARBA00023136"/>
    </source>
</evidence>
<accession>A0A0A0IDX2</accession>
<feature type="transmembrane region" description="Helical" evidence="6">
    <location>
        <begin position="204"/>
        <end position="224"/>
    </location>
</feature>
<evidence type="ECO:0000313" key="8">
    <source>
        <dbReference type="EMBL" id="KGM99147.1"/>
    </source>
</evidence>
<evidence type="ECO:0000256" key="3">
    <source>
        <dbReference type="ARBA" id="ARBA00022692"/>
    </source>
</evidence>
<keyword evidence="4 6" id="KW-1133">Transmembrane helix</keyword>
<reference evidence="8 9" key="1">
    <citation type="submission" date="2014-01" db="EMBL/GenBank/DDBJ databases">
        <title>Plasmidome dynamics in the species complex Clostridium novyi sensu lato converts strains of independent lineages into distinctly different pathogens.</title>
        <authorList>
            <person name="Skarin H."/>
            <person name="Segerman B."/>
        </authorList>
    </citation>
    <scope>NUCLEOTIDE SEQUENCE [LARGE SCALE GENOMIC DNA]</scope>
    <source>
        <strain evidence="8 9">DC5</strain>
    </source>
</reference>
<feature type="transmembrane region" description="Helical" evidence="6">
    <location>
        <begin position="634"/>
        <end position="655"/>
    </location>
</feature>
<dbReference type="InterPro" id="IPR052536">
    <property type="entry name" value="ABC-4_Integral_Memb_Prot"/>
</dbReference>